<dbReference type="EMBL" id="MT141954">
    <property type="protein sequence ID" value="QJA72483.1"/>
    <property type="molecule type" value="Genomic_DNA"/>
</dbReference>
<gene>
    <name evidence="1" type="ORF">MM415A02747_0009</name>
</gene>
<sequence>MEKKKIEMNPLAVQIRHYRLKELRELGSRTSVAITYIETFRDLSEDEKADIFEDYIKQTKGHAPKTNPFGS</sequence>
<evidence type="ECO:0000313" key="1">
    <source>
        <dbReference type="EMBL" id="QJA72483.1"/>
    </source>
</evidence>
<organism evidence="1">
    <name type="scientific">viral metagenome</name>
    <dbReference type="NCBI Taxonomy" id="1070528"/>
    <lineage>
        <taxon>unclassified sequences</taxon>
        <taxon>metagenomes</taxon>
        <taxon>organismal metagenomes</taxon>
    </lineage>
</organism>
<dbReference type="AlphaFoldDB" id="A0A6M3JRA2"/>
<proteinExistence type="predicted"/>
<name>A0A6M3JRA2_9ZZZZ</name>
<protein>
    <submittedName>
        <fullName evidence="1">Uncharacterized protein</fullName>
    </submittedName>
</protein>
<reference evidence="1" key="1">
    <citation type="submission" date="2020-03" db="EMBL/GenBank/DDBJ databases">
        <title>The deep terrestrial virosphere.</title>
        <authorList>
            <person name="Holmfeldt K."/>
            <person name="Nilsson E."/>
            <person name="Simone D."/>
            <person name="Lopez-Fernandez M."/>
            <person name="Wu X."/>
            <person name="de Brujin I."/>
            <person name="Lundin D."/>
            <person name="Andersson A."/>
            <person name="Bertilsson S."/>
            <person name="Dopson M."/>
        </authorList>
    </citation>
    <scope>NUCLEOTIDE SEQUENCE</scope>
    <source>
        <strain evidence="1">MM415A02747</strain>
    </source>
</reference>
<accession>A0A6M3JRA2</accession>